<feature type="domain" description="C2H2-type" evidence="7">
    <location>
        <begin position="140"/>
        <end position="167"/>
    </location>
</feature>
<keyword evidence="4" id="KW-0862">Zinc</keyword>
<dbReference type="InterPro" id="IPR013087">
    <property type="entry name" value="Znf_C2H2_type"/>
</dbReference>
<name>A0ABM1KE10_GEKJA</name>
<evidence type="ECO:0000313" key="8">
    <source>
        <dbReference type="Proteomes" id="UP000694871"/>
    </source>
</evidence>
<evidence type="ECO:0000256" key="2">
    <source>
        <dbReference type="ARBA" id="ARBA00022737"/>
    </source>
</evidence>
<evidence type="ECO:0000256" key="4">
    <source>
        <dbReference type="ARBA" id="ARBA00022833"/>
    </source>
</evidence>
<keyword evidence="3 5" id="KW-0863">Zinc-finger</keyword>
<feature type="domain" description="C2H2-type" evidence="7">
    <location>
        <begin position="224"/>
        <end position="251"/>
    </location>
</feature>
<organism evidence="8 9">
    <name type="scientific">Gekko japonicus</name>
    <name type="common">Schlegel's Japanese gecko</name>
    <dbReference type="NCBI Taxonomy" id="146911"/>
    <lineage>
        <taxon>Eukaryota</taxon>
        <taxon>Metazoa</taxon>
        <taxon>Chordata</taxon>
        <taxon>Craniata</taxon>
        <taxon>Vertebrata</taxon>
        <taxon>Euteleostomi</taxon>
        <taxon>Lepidosauria</taxon>
        <taxon>Squamata</taxon>
        <taxon>Bifurcata</taxon>
        <taxon>Gekkota</taxon>
        <taxon>Gekkonidae</taxon>
        <taxon>Gekkoninae</taxon>
        <taxon>Gekko</taxon>
    </lineage>
</organism>
<feature type="region of interest" description="Disordered" evidence="6">
    <location>
        <begin position="67"/>
        <end position="96"/>
    </location>
</feature>
<evidence type="ECO:0000256" key="6">
    <source>
        <dbReference type="SAM" id="MobiDB-lite"/>
    </source>
</evidence>
<evidence type="ECO:0000256" key="1">
    <source>
        <dbReference type="ARBA" id="ARBA00022723"/>
    </source>
</evidence>
<dbReference type="Pfam" id="PF00096">
    <property type="entry name" value="zf-C2H2"/>
    <property type="match status" value="6"/>
</dbReference>
<dbReference type="Gene3D" id="3.30.160.60">
    <property type="entry name" value="Classic Zinc Finger"/>
    <property type="match status" value="6"/>
</dbReference>
<feature type="domain" description="C2H2-type" evidence="7">
    <location>
        <begin position="196"/>
        <end position="223"/>
    </location>
</feature>
<dbReference type="PROSITE" id="PS50157">
    <property type="entry name" value="ZINC_FINGER_C2H2_2"/>
    <property type="match status" value="6"/>
</dbReference>
<dbReference type="PROSITE" id="PS00028">
    <property type="entry name" value="ZINC_FINGER_C2H2_1"/>
    <property type="match status" value="6"/>
</dbReference>
<proteinExistence type="predicted"/>
<reference evidence="9" key="1">
    <citation type="submission" date="2025-08" db="UniProtKB">
        <authorList>
            <consortium name="RefSeq"/>
        </authorList>
    </citation>
    <scope>IDENTIFICATION</scope>
</reference>
<evidence type="ECO:0000313" key="9">
    <source>
        <dbReference type="RefSeq" id="XP_015271947.1"/>
    </source>
</evidence>
<dbReference type="SMART" id="SM00355">
    <property type="entry name" value="ZnF_C2H2"/>
    <property type="match status" value="6"/>
</dbReference>
<evidence type="ECO:0000256" key="5">
    <source>
        <dbReference type="PROSITE-ProRule" id="PRU00042"/>
    </source>
</evidence>
<dbReference type="GeneID" id="107114861"/>
<protein>
    <submittedName>
        <fullName evidence="9">Zinc finger protein 697-like</fullName>
    </submittedName>
</protein>
<dbReference type="PANTHER" id="PTHR23226:SF207">
    <property type="entry name" value="ZINC FINGER PROTEIN 697"/>
    <property type="match status" value="1"/>
</dbReference>
<gene>
    <name evidence="9" type="primary">LOC107114861</name>
</gene>
<sequence length="304" mass="33894">MEPEEELCVSMLQVSMEREVPPDFVGSYEIPSEYEEVIPPGEVPEMVEQDEMLLGQAEENAPIEGEASVNQQAGDSRAGQRRNGSLDPDGGAGILQEITPPPGIPLPAGSFGCREHGESIQQNSSLNIPPEISPLGEKPHKCTECSKSFSWRSDLIKHQRIHTGEKPYICSECGENFTVSSHLFTHKRIHTGEKPFLCPECGKCFSRNSHLVRHQRIHTGERPFECGACGKSFGDFSTLTQHQRTHTGEKPYVCVECGKGFVQSSHLTRHRKTHTGEKPYKCAECGKGFRYKTHLVQHHRLHIG</sequence>
<dbReference type="PANTHER" id="PTHR23226">
    <property type="entry name" value="ZINC FINGER AND SCAN DOMAIN-CONTAINING"/>
    <property type="match status" value="1"/>
</dbReference>
<keyword evidence="2" id="KW-0677">Repeat</keyword>
<dbReference type="Proteomes" id="UP000694871">
    <property type="component" value="Unplaced"/>
</dbReference>
<dbReference type="InterPro" id="IPR036236">
    <property type="entry name" value="Znf_C2H2_sf"/>
</dbReference>
<feature type="domain" description="C2H2-type" evidence="7">
    <location>
        <begin position="280"/>
        <end position="304"/>
    </location>
</feature>
<dbReference type="RefSeq" id="XP_015271947.1">
    <property type="nucleotide sequence ID" value="XM_015416461.1"/>
</dbReference>
<dbReference type="SUPFAM" id="SSF57667">
    <property type="entry name" value="beta-beta-alpha zinc fingers"/>
    <property type="match status" value="4"/>
</dbReference>
<feature type="domain" description="C2H2-type" evidence="7">
    <location>
        <begin position="168"/>
        <end position="195"/>
    </location>
</feature>
<feature type="domain" description="C2H2-type" evidence="7">
    <location>
        <begin position="252"/>
        <end position="279"/>
    </location>
</feature>
<evidence type="ECO:0000256" key="3">
    <source>
        <dbReference type="ARBA" id="ARBA00022771"/>
    </source>
</evidence>
<evidence type="ECO:0000259" key="7">
    <source>
        <dbReference type="PROSITE" id="PS50157"/>
    </source>
</evidence>
<accession>A0ABM1KE10</accession>
<keyword evidence="1" id="KW-0479">Metal-binding</keyword>
<keyword evidence="8" id="KW-1185">Reference proteome</keyword>